<dbReference type="PANTHER" id="PTHR13802">
    <property type="entry name" value="MUCIN 4-RELATED"/>
    <property type="match status" value="1"/>
</dbReference>
<dbReference type="PANTHER" id="PTHR13802:SF59">
    <property type="entry name" value="SUSHI DOMAIN-CONTAINING PROTEIN 2"/>
    <property type="match status" value="1"/>
</dbReference>
<dbReference type="SMART" id="SM00032">
    <property type="entry name" value="CCP"/>
    <property type="match status" value="1"/>
</dbReference>
<evidence type="ECO:0000259" key="11">
    <source>
        <dbReference type="PROSITE" id="PS51233"/>
    </source>
</evidence>
<dbReference type="InterPro" id="IPR000436">
    <property type="entry name" value="Sushi_SCR_CCP_dom"/>
</dbReference>
<dbReference type="SUPFAM" id="SSF57535">
    <property type="entry name" value="Complement control module/SCR domain"/>
    <property type="match status" value="1"/>
</dbReference>
<evidence type="ECO:0000256" key="7">
    <source>
        <dbReference type="SAM" id="Phobius"/>
    </source>
</evidence>
<dbReference type="GeneID" id="106074522"/>
<keyword evidence="3 7" id="KW-1133">Transmembrane helix</keyword>
<keyword evidence="2 7" id="KW-0812">Transmembrane</keyword>
<keyword evidence="4 7" id="KW-0472">Membrane</keyword>
<dbReference type="RefSeq" id="XP_055896109.1">
    <property type="nucleotide sequence ID" value="XM_056040134.1"/>
</dbReference>
<reference evidence="13" key="1">
    <citation type="submission" date="2025-08" db="UniProtKB">
        <authorList>
            <consortium name="RefSeq"/>
        </authorList>
    </citation>
    <scope>IDENTIFICATION</scope>
</reference>
<dbReference type="AlphaFoldDB" id="A0A9W3B966"/>
<dbReference type="Pfam" id="PF00084">
    <property type="entry name" value="Sushi"/>
    <property type="match status" value="1"/>
</dbReference>
<keyword evidence="12" id="KW-1185">Reference proteome</keyword>
<dbReference type="Pfam" id="PF23263">
    <property type="entry name" value="C8-3_MUC4"/>
    <property type="match status" value="1"/>
</dbReference>
<feature type="domain" description="AMOP" evidence="8">
    <location>
        <begin position="488"/>
        <end position="641"/>
    </location>
</feature>
<keyword evidence="6" id="KW-0768">Sushi</keyword>
<evidence type="ECO:0000256" key="4">
    <source>
        <dbReference type="ARBA" id="ARBA00023136"/>
    </source>
</evidence>
<feature type="domain" description="NIDO" evidence="10">
    <location>
        <begin position="121"/>
        <end position="280"/>
    </location>
</feature>
<dbReference type="SMART" id="SM00539">
    <property type="entry name" value="NIDO"/>
    <property type="match status" value="1"/>
</dbReference>
<dbReference type="SMART" id="SM00723">
    <property type="entry name" value="AMOP"/>
    <property type="match status" value="1"/>
</dbReference>
<dbReference type="Gene3D" id="2.10.70.10">
    <property type="entry name" value="Complement Module, domain 1"/>
    <property type="match status" value="1"/>
</dbReference>
<evidence type="ECO:0000256" key="2">
    <source>
        <dbReference type="ARBA" id="ARBA00022692"/>
    </source>
</evidence>
<dbReference type="Pfam" id="PF00094">
    <property type="entry name" value="VWD"/>
    <property type="match status" value="1"/>
</dbReference>
<feature type="domain" description="VWFD" evidence="11">
    <location>
        <begin position="653"/>
        <end position="856"/>
    </location>
</feature>
<dbReference type="InterPro" id="IPR001846">
    <property type="entry name" value="VWF_type-D"/>
</dbReference>
<protein>
    <submittedName>
        <fullName evidence="13">Sushi domain-containing protein 2-like isoform X2</fullName>
    </submittedName>
</protein>
<dbReference type="Proteomes" id="UP001165740">
    <property type="component" value="Chromosome 9"/>
</dbReference>
<gene>
    <name evidence="13" type="primary">LOC106074522</name>
</gene>
<dbReference type="Pfam" id="PF03782">
    <property type="entry name" value="AMOP"/>
    <property type="match status" value="1"/>
</dbReference>
<dbReference type="Pfam" id="PF06119">
    <property type="entry name" value="NIDO"/>
    <property type="match status" value="1"/>
</dbReference>
<evidence type="ECO:0000256" key="5">
    <source>
        <dbReference type="ARBA" id="ARBA00023157"/>
    </source>
</evidence>
<comment type="subcellular location">
    <subcellularLocation>
        <location evidence="1">Membrane</location>
    </subcellularLocation>
</comment>
<evidence type="ECO:0000313" key="13">
    <source>
        <dbReference type="RefSeq" id="XP_055896109.1"/>
    </source>
</evidence>
<accession>A0A9W3B966</accession>
<dbReference type="PROSITE" id="PS50856">
    <property type="entry name" value="AMOP"/>
    <property type="match status" value="1"/>
</dbReference>
<evidence type="ECO:0000259" key="8">
    <source>
        <dbReference type="PROSITE" id="PS50856"/>
    </source>
</evidence>
<comment type="caution">
    <text evidence="6">Lacks conserved residue(s) required for the propagation of feature annotation.</text>
</comment>
<feature type="transmembrane region" description="Helical" evidence="7">
    <location>
        <begin position="16"/>
        <end position="38"/>
    </location>
</feature>
<evidence type="ECO:0000259" key="10">
    <source>
        <dbReference type="PROSITE" id="PS51220"/>
    </source>
</evidence>
<evidence type="ECO:0000256" key="1">
    <source>
        <dbReference type="ARBA" id="ARBA00004370"/>
    </source>
</evidence>
<evidence type="ECO:0000313" key="12">
    <source>
        <dbReference type="Proteomes" id="UP001165740"/>
    </source>
</evidence>
<dbReference type="SMART" id="SM00216">
    <property type="entry name" value="VWD"/>
    <property type="match status" value="1"/>
</dbReference>
<dbReference type="InterPro" id="IPR035976">
    <property type="entry name" value="Sushi/SCR/CCP_sf"/>
</dbReference>
<dbReference type="CDD" id="cd00033">
    <property type="entry name" value="CCP"/>
    <property type="match status" value="1"/>
</dbReference>
<dbReference type="InterPro" id="IPR005533">
    <property type="entry name" value="AMOP_dom"/>
</dbReference>
<evidence type="ECO:0000256" key="3">
    <source>
        <dbReference type="ARBA" id="ARBA00022989"/>
    </source>
</evidence>
<dbReference type="GO" id="GO:0007160">
    <property type="term" value="P:cell-matrix adhesion"/>
    <property type="evidence" value="ECO:0007669"/>
    <property type="project" value="InterPro"/>
</dbReference>
<evidence type="ECO:0000259" key="9">
    <source>
        <dbReference type="PROSITE" id="PS50923"/>
    </source>
</evidence>
<keyword evidence="5" id="KW-1015">Disulfide bond</keyword>
<name>A0A9W3B966_BIOGL</name>
<dbReference type="InterPro" id="IPR051495">
    <property type="entry name" value="Epithelial_Barrier/Signaling"/>
</dbReference>
<dbReference type="PROSITE" id="PS51233">
    <property type="entry name" value="VWFD"/>
    <property type="match status" value="1"/>
</dbReference>
<organism evidence="12 13">
    <name type="scientific">Biomphalaria glabrata</name>
    <name type="common">Bloodfluke planorb</name>
    <name type="synonym">Freshwater snail</name>
    <dbReference type="NCBI Taxonomy" id="6526"/>
    <lineage>
        <taxon>Eukaryota</taxon>
        <taxon>Metazoa</taxon>
        <taxon>Spiralia</taxon>
        <taxon>Lophotrochozoa</taxon>
        <taxon>Mollusca</taxon>
        <taxon>Gastropoda</taxon>
        <taxon>Heterobranchia</taxon>
        <taxon>Euthyneura</taxon>
        <taxon>Panpulmonata</taxon>
        <taxon>Hygrophila</taxon>
        <taxon>Lymnaeoidea</taxon>
        <taxon>Planorbidae</taxon>
        <taxon>Biomphalaria</taxon>
    </lineage>
</organism>
<sequence length="1099" mass="121419">MCACASSTHSVCPAKIHLATFNIFAPVLLLSLCTFLALKPAASVPVSQFFPYGLHVNDKMTERTDDGGSGRINLSIAFPFFGKPHNKLYVNNNGVISFFQELSIYKPAKFPLSDETPIIAAYWADVDISKSNGTVYYRETKDPVALTNASNEIKAYHYAYKHFRACWVFVATWDEVGYYGANNEGLQKKNTFQAVLVLDVTGRLSFVILNYAKIEWTTGANSRGNSTSGLGGEPAQAGFNAGNKVNYYEINGANTDAVINLTQTSNTGIPGKWIFRIDSLEIENSCSHSGSGQVFFKPNFGSMLGGSIINVDGPCLNSTSTVHGRLESGAELCCYNFEDNAYCIFPPVFETGNVNVLMNFDERGWNYTGVFELKNVMDLSIQVTRLEPENWLTGQRVFVTWDVNSFNSSSYEIEILEYREHKNSTEMYSVWKESIQNINEGLYSVVIPPASMFSGLSVAIVRLSIPSLYCNGSGQAIYSDIFPVRYASQSDSEKVCSDWLSEQSLEPPLDVTGICPCTLKQAEGDTAQFSADPFCNENSFSPLNCLYRSHSASRCITPNLGSDSDPTFVCCYDKDSGELLNALEGKGGGTVERYRYYQRGTSGDHKIIPYFTYMQQDIAPYLHCCDFSSNHTLCNQFLQIKKPVECKGYAPPSAAQAAGDPHIETLDRFNYTFNGLGEFVLLREKNNSGALIQVRTSQATDALGAQQNATVFTAVAMMASPNSSILEIRAMDPNPYIYSIFVDKHSFELTSNTSKLNGFTIYSTDSSNSSVEFTVVIEQVGLSLLIQVTEEKLLNIMVIASSGLKDKLEGLLGNFNGNPQDDLMASNGILLSPFASMKDIHNEFGLSWEVSQNDSLFTELVSDNMSEQLDYTPTFADEIKITRNDTLKICGNNNQCKFDYEVTGKESIALSTKNFNERFEERINEIQPVTRCDYVPDIDNGNRTVTGLKVGDTITVECDQGYSSEGNSTVLICGPDGQWNSSMPSCVKVERIEPKGTLIDLVYIGIGAGAGGFILLVAIVVIIRAVCKRAHCMNQKMTDKSSDYDQALDLPTIFPISDIPTPVFENSLFMSSLQKLNQKGSFHIPRPTYVDPNIYSEYF</sequence>
<feature type="domain" description="Sushi" evidence="9">
    <location>
        <begin position="930"/>
        <end position="988"/>
    </location>
</feature>
<dbReference type="InterPro" id="IPR056619">
    <property type="entry name" value="C8-3_MUC4"/>
</dbReference>
<dbReference type="PROSITE" id="PS51220">
    <property type="entry name" value="NIDO"/>
    <property type="match status" value="1"/>
</dbReference>
<dbReference type="GO" id="GO:0016020">
    <property type="term" value="C:membrane"/>
    <property type="evidence" value="ECO:0007669"/>
    <property type="project" value="UniProtKB-SubCell"/>
</dbReference>
<evidence type="ECO:0000256" key="6">
    <source>
        <dbReference type="PROSITE-ProRule" id="PRU00302"/>
    </source>
</evidence>
<dbReference type="InterPro" id="IPR003886">
    <property type="entry name" value="NIDO_dom"/>
</dbReference>
<proteinExistence type="predicted"/>
<feature type="transmembrane region" description="Helical" evidence="7">
    <location>
        <begin position="1001"/>
        <end position="1027"/>
    </location>
</feature>
<dbReference type="PROSITE" id="PS50923">
    <property type="entry name" value="SUSHI"/>
    <property type="match status" value="1"/>
</dbReference>